<dbReference type="SUPFAM" id="SSF52777">
    <property type="entry name" value="CoA-dependent acyltransferases"/>
    <property type="match status" value="1"/>
</dbReference>
<keyword evidence="3" id="KW-1185">Reference proteome</keyword>
<dbReference type="InterPro" id="IPR023213">
    <property type="entry name" value="CAT-like_dom_sf"/>
</dbReference>
<evidence type="ECO:0000313" key="3">
    <source>
        <dbReference type="Proteomes" id="UP000217954"/>
    </source>
</evidence>
<dbReference type="KEGG" id="mste:MSTE_05013"/>
<gene>
    <name evidence="2" type="ORF">MSTE_05013</name>
</gene>
<proteinExistence type="predicted"/>
<reference evidence="2 3" key="2">
    <citation type="journal article" date="2017" name="Int. J. Syst. Evol. Microbiol.">
        <title>Mycobacterium stephanolepidis sp. nov., a rapidly growing species related to Mycobacterium chelonae, isolated from marine teleost fish, Stephanolepis cirrhifer.</title>
        <authorList>
            <person name="Fukano H."/>
            <person name="Wada S."/>
            <person name="Kurata O."/>
            <person name="Katayama K."/>
            <person name="Fujiwara N."/>
            <person name="Hoshino Y."/>
        </authorList>
    </citation>
    <scope>NUCLEOTIDE SEQUENCE [LARGE SCALE GENOMIC DNA]</scope>
    <source>
        <strain evidence="2 3">NJB0901</strain>
    </source>
</reference>
<feature type="compositionally biased region" description="Basic residues" evidence="1">
    <location>
        <begin position="1"/>
        <end position="16"/>
    </location>
</feature>
<evidence type="ECO:0000256" key="1">
    <source>
        <dbReference type="SAM" id="MobiDB-lite"/>
    </source>
</evidence>
<protein>
    <submittedName>
        <fullName evidence="2">Putative conserved polyketide synthase associated protein</fullName>
    </submittedName>
</protein>
<name>A0A1Z4F529_9MYCO</name>
<accession>A0A1Z4F529</accession>
<dbReference type="Gene3D" id="3.30.559.10">
    <property type="entry name" value="Chloramphenicol acetyltransferase-like domain"/>
    <property type="match status" value="1"/>
</dbReference>
<feature type="region of interest" description="Disordered" evidence="1">
    <location>
        <begin position="1"/>
        <end position="22"/>
    </location>
</feature>
<organism evidence="2 3">
    <name type="scientific">[Mycobacterium] stephanolepidis</name>
    <dbReference type="NCBI Taxonomy" id="1520670"/>
    <lineage>
        <taxon>Bacteria</taxon>
        <taxon>Bacillati</taxon>
        <taxon>Actinomycetota</taxon>
        <taxon>Actinomycetes</taxon>
        <taxon>Mycobacteriales</taxon>
        <taxon>Mycobacteriaceae</taxon>
        <taxon>Mycobacteroides</taxon>
    </lineage>
</organism>
<evidence type="ECO:0000313" key="2">
    <source>
        <dbReference type="EMBL" id="BAY00305.1"/>
    </source>
</evidence>
<dbReference type="EMBL" id="AP018165">
    <property type="protein sequence ID" value="BAY00305.1"/>
    <property type="molecule type" value="Genomic_DNA"/>
</dbReference>
<dbReference type="Proteomes" id="UP000217954">
    <property type="component" value="Chromosome"/>
</dbReference>
<dbReference type="AlphaFoldDB" id="A0A1Z4F529"/>
<reference evidence="3" key="1">
    <citation type="journal article" date="2017" name="Genome Announc.">
        <title>Complete Genome Sequence of Mycobacterium stephanolepidis.</title>
        <authorList>
            <person name="Fukano H."/>
            <person name="Yoshida M."/>
            <person name="Katayama Y."/>
            <person name="Omatsu T."/>
            <person name="Mizutani T."/>
            <person name="Kurata O."/>
            <person name="Wada S."/>
            <person name="Hoshino Y."/>
        </authorList>
    </citation>
    <scope>NUCLEOTIDE SEQUENCE [LARGE SCALE GENOMIC DNA]</scope>
    <source>
        <strain evidence="3">NJB0901</strain>
    </source>
</reference>
<sequence>MAVHRTGLRRPARHRPGVNTGATIRPLYPSEAMFAGNRSTVAYSAFGTGTLKIDALTTAFRALLASYPMLSAQIVPAGHGYVLRYAPPPPALQIGASTALPRAGFTIADPDTVCAIDVAQTGTDFRLTLLAHHSIADAVASLRYLEVLCAYYTRAVETGSAGAIRSYPLALSLEQFLATRGYVLPEVGEPPAPRAETTVDPTVVVRHGRTRLGREQTTGCSTRPARPTSPCTESCAPRLCWPLMRFHGRRARSRLA</sequence>